<dbReference type="InterPro" id="IPR029068">
    <property type="entry name" value="Glyas_Bleomycin-R_OHBP_Dase"/>
</dbReference>
<dbReference type="Pfam" id="PF18029">
    <property type="entry name" value="Glyoxalase_6"/>
    <property type="match status" value="2"/>
</dbReference>
<dbReference type="PANTHER" id="PTHR35908">
    <property type="entry name" value="HYPOTHETICAL FUSION PROTEIN"/>
    <property type="match status" value="1"/>
</dbReference>
<feature type="domain" description="Glyoxalase-like" evidence="1">
    <location>
        <begin position="10"/>
        <end position="115"/>
    </location>
</feature>
<accession>A0A077LTG5</accession>
<evidence type="ECO:0000259" key="1">
    <source>
        <dbReference type="Pfam" id="PF18029"/>
    </source>
</evidence>
<name>A0A077LTG5_9MICO</name>
<keyword evidence="3" id="KW-1185">Reference proteome</keyword>
<evidence type="ECO:0000313" key="2">
    <source>
        <dbReference type="EMBL" id="CCH76798.1"/>
    </source>
</evidence>
<dbReference type="AlphaFoldDB" id="A0A077LTG5"/>
<dbReference type="EMBL" id="CAJB01000055">
    <property type="protein sequence ID" value="CCH76798.1"/>
    <property type="molecule type" value="Genomic_DNA"/>
</dbReference>
<protein>
    <recommendedName>
        <fullName evidence="1">Glyoxalase-like domain-containing protein</fullName>
    </recommendedName>
</protein>
<dbReference type="Proteomes" id="UP000035721">
    <property type="component" value="Unassembled WGS sequence"/>
</dbReference>
<comment type="caution">
    <text evidence="2">The sequence shown here is derived from an EMBL/GenBank/DDBJ whole genome shotgun (WGS) entry which is preliminary data.</text>
</comment>
<dbReference type="STRING" id="1194083.BN12_1480003"/>
<evidence type="ECO:0000313" key="3">
    <source>
        <dbReference type="Proteomes" id="UP000035721"/>
    </source>
</evidence>
<feature type="domain" description="Glyoxalase-like" evidence="1">
    <location>
        <begin position="134"/>
        <end position="239"/>
    </location>
</feature>
<dbReference type="PANTHER" id="PTHR35908:SF1">
    <property type="entry name" value="CONSERVED PROTEIN"/>
    <property type="match status" value="1"/>
</dbReference>
<reference evidence="2 3" key="1">
    <citation type="journal article" date="2013" name="ISME J.">
        <title>A metabolic model for members of the genus Tetrasphaera involved in enhanced biological phosphorus removal.</title>
        <authorList>
            <person name="Kristiansen R."/>
            <person name="Nguyen H.T.T."/>
            <person name="Saunders A.M."/>
            <person name="Nielsen J.L."/>
            <person name="Wimmer R."/>
            <person name="Le V.Q."/>
            <person name="McIlroy S.J."/>
            <person name="Petrovski S."/>
            <person name="Seviour R.J."/>
            <person name="Calteau A."/>
            <person name="Nielsen K.L."/>
            <person name="Nielsen P.H."/>
        </authorList>
    </citation>
    <scope>NUCLEOTIDE SEQUENCE [LARGE SCALE GENOMIC DNA]</scope>
    <source>
        <strain evidence="2 3">T1-X7</strain>
    </source>
</reference>
<organism evidence="2 3">
    <name type="scientific">Nostocoides japonicum T1-X7</name>
    <dbReference type="NCBI Taxonomy" id="1194083"/>
    <lineage>
        <taxon>Bacteria</taxon>
        <taxon>Bacillati</taxon>
        <taxon>Actinomycetota</taxon>
        <taxon>Actinomycetes</taxon>
        <taxon>Micrococcales</taxon>
        <taxon>Intrasporangiaceae</taxon>
        <taxon>Nostocoides</taxon>
    </lineage>
</organism>
<sequence>MSLDIDWMWLFIDTPEARAEQSWAFWGAATRSEIADLRGDREEFATLSPRDGDPWVKLQTVGGSGGVHVDLDVEDPSAAATVAVELGADVVRREADESGGFVVMASPGGFVFCLTRAGHPRRQHRMGEPDLLDQLCLDIPSAGFDAESAFWSGLTGWPVRSEHAEAEFRSLARPEGMPVRVLLQRLGEDTGPVRAHLDLASGDRATTVERHVGLGASVLREHQYWTVLRDPVGMEYCVTERAVASGELQPFPR</sequence>
<dbReference type="InterPro" id="IPR041581">
    <property type="entry name" value="Glyoxalase_6"/>
</dbReference>
<dbReference type="OrthoDB" id="3286168at2"/>
<proteinExistence type="predicted"/>
<dbReference type="SUPFAM" id="SSF54593">
    <property type="entry name" value="Glyoxalase/Bleomycin resistance protein/Dihydroxybiphenyl dioxygenase"/>
    <property type="match status" value="2"/>
</dbReference>
<dbReference type="Gene3D" id="3.10.180.10">
    <property type="entry name" value="2,3-Dihydroxybiphenyl 1,2-Dioxygenase, domain 1"/>
    <property type="match status" value="2"/>
</dbReference>
<gene>
    <name evidence="2" type="ORF">BN12_1480003</name>
</gene>
<dbReference type="RefSeq" id="WP_053080047.1">
    <property type="nucleotide sequence ID" value="NZ_HF570958.1"/>
</dbReference>